<dbReference type="InterPro" id="IPR013149">
    <property type="entry name" value="ADH-like_C"/>
</dbReference>
<name>A0A235B8Q8_9BACL</name>
<dbReference type="EMBL" id="NOWF01000004">
    <property type="protein sequence ID" value="OYD07965.1"/>
    <property type="molecule type" value="Genomic_DNA"/>
</dbReference>
<feature type="domain" description="L-erythro-3,5-diaminohexanoate dehydrogenase N-terminal" evidence="2">
    <location>
        <begin position="16"/>
        <end position="161"/>
    </location>
</feature>
<organism evidence="3 4">
    <name type="scientific">Paludifilum halophilum</name>
    <dbReference type="NCBI Taxonomy" id="1642702"/>
    <lineage>
        <taxon>Bacteria</taxon>
        <taxon>Bacillati</taxon>
        <taxon>Bacillota</taxon>
        <taxon>Bacilli</taxon>
        <taxon>Bacillales</taxon>
        <taxon>Thermoactinomycetaceae</taxon>
        <taxon>Paludifilum</taxon>
    </lineage>
</organism>
<accession>A0A235B8Q8</accession>
<dbReference type="OrthoDB" id="48703at2"/>
<dbReference type="InterPro" id="IPR058932">
    <property type="entry name" value="KDD_N"/>
</dbReference>
<evidence type="ECO:0000259" key="1">
    <source>
        <dbReference type="Pfam" id="PF00107"/>
    </source>
</evidence>
<feature type="domain" description="Alcohol dehydrogenase-like C-terminal" evidence="1">
    <location>
        <begin position="204"/>
        <end position="296"/>
    </location>
</feature>
<dbReference type="Gene3D" id="3.40.50.720">
    <property type="entry name" value="NAD(P)-binding Rossmann-like Domain"/>
    <property type="match status" value="1"/>
</dbReference>
<dbReference type="AlphaFoldDB" id="A0A235B8Q8"/>
<protein>
    <submittedName>
        <fullName evidence="3">L-erythro-3,5-diaminohexanoate dehydrogenase</fullName>
    </submittedName>
</protein>
<gene>
    <name evidence="3" type="ORF">CHM34_07540</name>
</gene>
<evidence type="ECO:0000259" key="2">
    <source>
        <dbReference type="Pfam" id="PF26370"/>
    </source>
</evidence>
<comment type="caution">
    <text evidence="3">The sequence shown here is derived from an EMBL/GenBank/DDBJ whole genome shotgun (WGS) entry which is preliminary data.</text>
</comment>
<keyword evidence="4" id="KW-1185">Reference proteome</keyword>
<sequence length="354" mass="37494">MEKTAKEKRGHLYGLHRVLNPKGVLPQPAWKLDASPECYDNELTIDVSYLNIDSASFTQIKEECGGDPEGIREKIQTIVAERGKMHNPVTGSGGMLIGSVDRVGSAFPDCGVRPGDRIAILVSLSLTPLHLDRVEEVDLSTGQVKVRGKAVLFASGPFARLTEDLPEGLSLAALDVCGAPAQTARIVQPGHQVVVLGAGGKSGLLSLYHAKKKAGSQGKVIALEAKPEACKDLRTLGFADEVIEADVRDPVGLLSRVEQATAGALADVTVNCVNVRDTELSAILATREGGTVYFFSTAVRFTAAALGAEGVGKDVHMMIGNGYAQGHAELTLQTLRDCPPLRELFESRYAGGGL</sequence>
<dbReference type="InterPro" id="IPR036291">
    <property type="entry name" value="NAD(P)-bd_dom_sf"/>
</dbReference>
<evidence type="ECO:0000313" key="3">
    <source>
        <dbReference type="EMBL" id="OYD07965.1"/>
    </source>
</evidence>
<reference evidence="3 4" key="1">
    <citation type="submission" date="2017-07" db="EMBL/GenBank/DDBJ databases">
        <title>The genome sequence of Paludifilum halophilum highlights mechanisms for microbial adaptation to high salt environemnts.</title>
        <authorList>
            <person name="Belbahri L."/>
        </authorList>
    </citation>
    <scope>NUCLEOTIDE SEQUENCE [LARGE SCALE GENOMIC DNA]</scope>
    <source>
        <strain evidence="3 4">DSM 102817</strain>
    </source>
</reference>
<dbReference type="Pfam" id="PF00107">
    <property type="entry name" value="ADH_zinc_N"/>
    <property type="match status" value="1"/>
</dbReference>
<dbReference type="Pfam" id="PF26370">
    <property type="entry name" value="KDD_N"/>
    <property type="match status" value="1"/>
</dbReference>
<dbReference type="SUPFAM" id="SSF51735">
    <property type="entry name" value="NAD(P)-binding Rossmann-fold domains"/>
    <property type="match status" value="1"/>
</dbReference>
<proteinExistence type="predicted"/>
<dbReference type="Proteomes" id="UP000215459">
    <property type="component" value="Unassembled WGS sequence"/>
</dbReference>
<dbReference type="RefSeq" id="WP_094264002.1">
    <property type="nucleotide sequence ID" value="NZ_NOWF01000004.1"/>
</dbReference>
<evidence type="ECO:0000313" key="4">
    <source>
        <dbReference type="Proteomes" id="UP000215459"/>
    </source>
</evidence>